<proteinExistence type="predicted"/>
<sequence>MLFPLSKALQPLARPSLLRRTLQSHLPATNRPFSHSPPLAYPRKDSQDKDSIQAEATEYSKSGTDDDAARQEEAAFDPEKTSPEEEKDTAGDGDGGNPLEVSPANPDAIPGTGIVGWPNQKPRHCTSSEHPAPSSYPHSLFPARPASPSPASCFVAHPPLQYPIPVPPESTSITELPLPFPRTLNPFPHSHPPLVSRRANAEALLARAYDVIPNTHSHIHIHTRTGVFGGTSKARREIGGGWRRWVGG</sequence>
<accession>A0A5M8PUQ3</accession>
<dbReference type="PANTHER" id="PTHR42090:SF1">
    <property type="match status" value="1"/>
</dbReference>
<evidence type="ECO:0000313" key="2">
    <source>
        <dbReference type="EMBL" id="KAA6413368.1"/>
    </source>
</evidence>
<feature type="compositionally biased region" description="Polar residues" evidence="1">
    <location>
        <begin position="23"/>
        <end position="33"/>
    </location>
</feature>
<organism evidence="2 3">
    <name type="scientific">Lasallia pustulata</name>
    <dbReference type="NCBI Taxonomy" id="136370"/>
    <lineage>
        <taxon>Eukaryota</taxon>
        <taxon>Fungi</taxon>
        <taxon>Dikarya</taxon>
        <taxon>Ascomycota</taxon>
        <taxon>Pezizomycotina</taxon>
        <taxon>Lecanoromycetes</taxon>
        <taxon>OSLEUM clade</taxon>
        <taxon>Umbilicariomycetidae</taxon>
        <taxon>Umbilicariales</taxon>
        <taxon>Umbilicariaceae</taxon>
        <taxon>Lasallia</taxon>
    </lineage>
</organism>
<feature type="compositionally biased region" description="Basic and acidic residues" evidence="1">
    <location>
        <begin position="63"/>
        <end position="90"/>
    </location>
</feature>
<dbReference type="AlphaFoldDB" id="A0A5M8PUQ3"/>
<dbReference type="PANTHER" id="PTHR42090">
    <property type="match status" value="1"/>
</dbReference>
<name>A0A5M8PUQ3_9LECA</name>
<gene>
    <name evidence="2" type="ORF">FRX48_03114</name>
</gene>
<protein>
    <submittedName>
        <fullName evidence="2">Uncharacterized protein</fullName>
    </submittedName>
</protein>
<reference evidence="2 3" key="1">
    <citation type="submission" date="2019-09" db="EMBL/GenBank/DDBJ databases">
        <title>The hologenome of the rock-dwelling lichen Lasallia pustulata.</title>
        <authorList>
            <person name="Greshake Tzovaras B."/>
            <person name="Segers F."/>
            <person name="Bicker A."/>
            <person name="Dal Grande F."/>
            <person name="Otte J."/>
            <person name="Hankeln T."/>
            <person name="Schmitt I."/>
            <person name="Ebersberger I."/>
        </authorList>
    </citation>
    <scope>NUCLEOTIDE SEQUENCE [LARGE SCALE GENOMIC DNA]</scope>
    <source>
        <strain evidence="2">A1-1</strain>
    </source>
</reference>
<feature type="region of interest" description="Disordered" evidence="1">
    <location>
        <begin position="23"/>
        <end position="137"/>
    </location>
</feature>
<dbReference type="OrthoDB" id="4220319at2759"/>
<feature type="compositionally biased region" description="Basic and acidic residues" evidence="1">
    <location>
        <begin position="42"/>
        <end position="52"/>
    </location>
</feature>
<dbReference type="EMBL" id="VXIT01000004">
    <property type="protein sequence ID" value="KAA6413368.1"/>
    <property type="molecule type" value="Genomic_DNA"/>
</dbReference>
<evidence type="ECO:0000313" key="3">
    <source>
        <dbReference type="Proteomes" id="UP000324767"/>
    </source>
</evidence>
<dbReference type="Proteomes" id="UP000324767">
    <property type="component" value="Unassembled WGS sequence"/>
</dbReference>
<evidence type="ECO:0000256" key="1">
    <source>
        <dbReference type="SAM" id="MobiDB-lite"/>
    </source>
</evidence>
<comment type="caution">
    <text evidence="2">The sequence shown here is derived from an EMBL/GenBank/DDBJ whole genome shotgun (WGS) entry which is preliminary data.</text>
</comment>